<dbReference type="InterPro" id="IPR011009">
    <property type="entry name" value="Kinase-like_dom_sf"/>
</dbReference>
<sequence length="970" mass="107413">MSGGDFRSSTVLARRRHAIVLLGTATGVAGMCVAKIVNLREVRQSLQLCTVNDPAHLAELAHPNILRCFGTRFNIQNDTVTLFEEFGQVCLSKLIVEHRRAGTFFTEDAIWNLATDTLAALAYLHTENNKVFVNPSTGQEIRIGQMAHAGIKPSNIFVPHRPDATTLERGDTKLSHPALYRNFGPVRNASGRKIDELIYCSPELMECFRRYGSTDKLQLVAGQYTLLSRDHTVLGGALSSMRTGGATELDLASDLWAFGMVLCELMTLSCSYCQKHTDLSRLLTSDFQDYRSDLENVYSSDLVDFATRMVDPDPMARGTVARLLDVPEIAVRLASQGPIHHDTTCDIPPAVDAFLPQDTSMQSLPGPNDKGSQLNSCTIEEYESPIALHHPQGQPRPHPLQHSHVISTVPIRACTPQTRICEPGKIDLLTPETPERPEELNTTTVKVSNPSPAVPPPLPGRTPIQTPMNLRSEPQRAASAQPMLEYPSRAQKSLNRQIRPWKGSIENTPEARSRTVGARAPSREREGGELIPLLISNVIPNGKGDRFSYWQPGDPLRFKPIYVRGVRRSASGGHAQSLNTEPSFNIEGISPTPYITLEENTLLTAQKKDEPRRPSSLQVRRTPQREEQTIDQSTEMSSFPRFMPSPTLPSQQRRSPRMRDPESPSARRMISWWSRADALANLHSIRRDKKGNTQLILAALSNNQKAVQEHLHQAGLQNSYGYTAMMVAAKRGFANIVRMLMDREAGITTKRKSMVPCATALILAAISGQAEVVYLLHEREKGIQDKFGMTALMHAASRGYADIVLILRNVEACKRDVNGCTALFKATEANRIDIVKLLVEQEAGISTVQSYKYGAGFTSLMCAARLGYVQAVDVLTRHEANMMHMPSDRESGGWTALVWAAREGQISCIRILAPIEGASSGTLAILEGEKSINNSKAKKSKIRLLIRRYAQDQDFTDSNSQSRILRTNDI</sequence>
<name>A0A4Z1SSM9_GIAMU</name>
<dbReference type="PROSITE" id="PS50011">
    <property type="entry name" value="PROTEIN_KINASE_DOM"/>
    <property type="match status" value="1"/>
</dbReference>
<dbReference type="InterPro" id="IPR036770">
    <property type="entry name" value="Ankyrin_rpt-contain_sf"/>
</dbReference>
<accession>A0A4Z1SSM9</accession>
<feature type="domain" description="Protein kinase" evidence="3">
    <location>
        <begin position="1"/>
        <end position="329"/>
    </location>
</feature>
<organism evidence="4 5">
    <name type="scientific">Giardia muris</name>
    <dbReference type="NCBI Taxonomy" id="5742"/>
    <lineage>
        <taxon>Eukaryota</taxon>
        <taxon>Metamonada</taxon>
        <taxon>Diplomonadida</taxon>
        <taxon>Hexamitidae</taxon>
        <taxon>Giardiinae</taxon>
        <taxon>Giardia</taxon>
    </lineage>
</organism>
<protein>
    <submittedName>
        <fullName evidence="4">Kinase</fullName>
    </submittedName>
</protein>
<dbReference type="SMART" id="SM00220">
    <property type="entry name" value="S_TKc"/>
    <property type="match status" value="1"/>
</dbReference>
<dbReference type="GO" id="GO:0004672">
    <property type="term" value="F:protein kinase activity"/>
    <property type="evidence" value="ECO:0007669"/>
    <property type="project" value="InterPro"/>
</dbReference>
<dbReference type="PANTHER" id="PTHR24120:SF4">
    <property type="entry name" value="GH07239P"/>
    <property type="match status" value="1"/>
</dbReference>
<keyword evidence="4" id="KW-0418">Kinase</keyword>
<dbReference type="Gene3D" id="1.10.510.10">
    <property type="entry name" value="Transferase(Phosphotransferase) domain 1"/>
    <property type="match status" value="1"/>
</dbReference>
<feature type="repeat" description="ANK" evidence="1">
    <location>
        <begin position="720"/>
        <end position="752"/>
    </location>
</feature>
<dbReference type="InterPro" id="IPR000719">
    <property type="entry name" value="Prot_kinase_dom"/>
</dbReference>
<dbReference type="InterPro" id="IPR002110">
    <property type="entry name" value="Ankyrin_rpt"/>
</dbReference>
<dbReference type="GO" id="GO:0005524">
    <property type="term" value="F:ATP binding"/>
    <property type="evidence" value="ECO:0007669"/>
    <property type="project" value="InterPro"/>
</dbReference>
<feature type="repeat" description="ANK" evidence="1">
    <location>
        <begin position="818"/>
        <end position="850"/>
    </location>
</feature>
<dbReference type="SUPFAM" id="SSF56112">
    <property type="entry name" value="Protein kinase-like (PK-like)"/>
    <property type="match status" value="1"/>
</dbReference>
<dbReference type="VEuPathDB" id="GiardiaDB:GMRT_13492"/>
<reference evidence="4 5" key="1">
    <citation type="submission" date="2019-05" db="EMBL/GenBank/DDBJ databases">
        <title>The compact genome of Giardia muris reveals important steps in the evolution of intestinal protozoan parasites.</title>
        <authorList>
            <person name="Xu F."/>
            <person name="Jimenez-Gonzalez A."/>
            <person name="Einarsson E."/>
            <person name="Astvaldsson A."/>
            <person name="Peirasmaki D."/>
            <person name="Eckmann L."/>
            <person name="Andersson J.O."/>
            <person name="Svard S.G."/>
            <person name="Jerlstrom-Hultqvist J."/>
        </authorList>
    </citation>
    <scope>NUCLEOTIDE SEQUENCE [LARGE SCALE GENOMIC DNA]</scope>
    <source>
        <strain evidence="4 5">Roberts-Thomson</strain>
    </source>
</reference>
<evidence type="ECO:0000313" key="5">
    <source>
        <dbReference type="Proteomes" id="UP000315496"/>
    </source>
</evidence>
<dbReference type="AlphaFoldDB" id="A0A4Z1SSM9"/>
<comment type="caution">
    <text evidence="4">The sequence shown here is derived from an EMBL/GenBank/DDBJ whole genome shotgun (WGS) entry which is preliminary data.</text>
</comment>
<dbReference type="Proteomes" id="UP000315496">
    <property type="component" value="Chromosome 3"/>
</dbReference>
<dbReference type="Gene3D" id="1.25.40.20">
    <property type="entry name" value="Ankyrin repeat-containing domain"/>
    <property type="match status" value="2"/>
</dbReference>
<dbReference type="PANTHER" id="PTHR24120">
    <property type="entry name" value="GH07239P"/>
    <property type="match status" value="1"/>
</dbReference>
<keyword evidence="1" id="KW-0040">ANK repeat</keyword>
<dbReference type="EMBL" id="VDLU01000003">
    <property type="protein sequence ID" value="TNJ27995.1"/>
    <property type="molecule type" value="Genomic_DNA"/>
</dbReference>
<evidence type="ECO:0000259" key="3">
    <source>
        <dbReference type="PROSITE" id="PS50011"/>
    </source>
</evidence>
<keyword evidence="4" id="KW-0808">Transferase</keyword>
<dbReference type="OrthoDB" id="20872at2759"/>
<dbReference type="SUPFAM" id="SSF48403">
    <property type="entry name" value="Ankyrin repeat"/>
    <property type="match status" value="1"/>
</dbReference>
<feature type="region of interest" description="Disordered" evidence="2">
    <location>
        <begin position="427"/>
        <end position="460"/>
    </location>
</feature>
<evidence type="ECO:0000313" key="4">
    <source>
        <dbReference type="EMBL" id="TNJ27995.1"/>
    </source>
</evidence>
<feature type="region of interest" description="Disordered" evidence="2">
    <location>
        <begin position="604"/>
        <end position="666"/>
    </location>
</feature>
<gene>
    <name evidence="4" type="ORF">GMRT_13492</name>
</gene>
<evidence type="ECO:0000256" key="1">
    <source>
        <dbReference type="PROSITE-ProRule" id="PRU00023"/>
    </source>
</evidence>
<dbReference type="PROSITE" id="PS50088">
    <property type="entry name" value="ANK_REPEAT"/>
    <property type="match status" value="2"/>
</dbReference>
<keyword evidence="5" id="KW-1185">Reference proteome</keyword>
<dbReference type="Pfam" id="PF12796">
    <property type="entry name" value="Ank_2"/>
    <property type="match status" value="3"/>
</dbReference>
<proteinExistence type="predicted"/>
<dbReference type="SMART" id="SM00248">
    <property type="entry name" value="ANK"/>
    <property type="match status" value="7"/>
</dbReference>
<evidence type="ECO:0000256" key="2">
    <source>
        <dbReference type="SAM" id="MobiDB-lite"/>
    </source>
</evidence>